<sequence>AYNVMVSQSDFTDIGMEGPFYDVIYFEQGLISDRIITKSEEEIEIEQIGEPFDNIINLTRVYNTDVCGIERCHFQSTAAINCGEIEFKINDDCVFVSFDNIFNNTSGGRVNDLIMNIKPYRQYMYEIFGHKSNPTYPDRPTIIIDAVDIEELVQIKCELDSFQYENTS</sequence>
<accession>A0A5J4U8D8</accession>
<comment type="caution">
    <text evidence="1">The sequence shown here is derived from an EMBL/GenBank/DDBJ whole genome shotgun (WGS) entry which is preliminary data.</text>
</comment>
<protein>
    <submittedName>
        <fullName evidence="1">Uncharacterized protein</fullName>
    </submittedName>
</protein>
<dbReference type="Proteomes" id="UP000324800">
    <property type="component" value="Unassembled WGS sequence"/>
</dbReference>
<dbReference type="EMBL" id="SNRW01019898">
    <property type="protein sequence ID" value="KAA6365955.1"/>
    <property type="molecule type" value="Genomic_DNA"/>
</dbReference>
<dbReference type="AlphaFoldDB" id="A0A5J4U8D8"/>
<name>A0A5J4U8D8_9EUKA</name>
<proteinExistence type="predicted"/>
<reference evidence="1 2" key="1">
    <citation type="submission" date="2019-03" db="EMBL/GenBank/DDBJ databases">
        <title>Single cell metagenomics reveals metabolic interactions within the superorganism composed of flagellate Streblomastix strix and complex community of Bacteroidetes bacteria on its surface.</title>
        <authorList>
            <person name="Treitli S.C."/>
            <person name="Kolisko M."/>
            <person name="Husnik F."/>
            <person name="Keeling P."/>
            <person name="Hampl V."/>
        </authorList>
    </citation>
    <scope>NUCLEOTIDE SEQUENCE [LARGE SCALE GENOMIC DNA]</scope>
    <source>
        <strain evidence="1">ST1C</strain>
    </source>
</reference>
<gene>
    <name evidence="1" type="ORF">EZS28_038517</name>
</gene>
<evidence type="ECO:0000313" key="1">
    <source>
        <dbReference type="EMBL" id="KAA6365955.1"/>
    </source>
</evidence>
<evidence type="ECO:0000313" key="2">
    <source>
        <dbReference type="Proteomes" id="UP000324800"/>
    </source>
</evidence>
<organism evidence="1 2">
    <name type="scientific">Streblomastix strix</name>
    <dbReference type="NCBI Taxonomy" id="222440"/>
    <lineage>
        <taxon>Eukaryota</taxon>
        <taxon>Metamonada</taxon>
        <taxon>Preaxostyla</taxon>
        <taxon>Oxymonadida</taxon>
        <taxon>Streblomastigidae</taxon>
        <taxon>Streblomastix</taxon>
    </lineage>
</organism>
<feature type="non-terminal residue" evidence="1">
    <location>
        <position position="1"/>
    </location>
</feature>